<gene>
    <name evidence="1" type="ORF">Hyperionvirus1_145</name>
</gene>
<protein>
    <recommendedName>
        <fullName evidence="2">Serine dehydrogenase proteinase</fullName>
    </recommendedName>
</protein>
<sequence>MAARESKGLTVLKSLAIGCCAGALVLAVPICIDRINLRVKNKITLRSKFNFQKWIKLFDKLNFTKDVIIEIQSFGGSVDIFVFLAKHIIKRKMKYKFRLICHIPEYACSGAWLIANCADSFEVNEHTFVSPFDPLMILGEKKKALYPIALTENKDAQEIWLKRGLHEANFKHHADIYRKKVGEILDMIATMHEWDEARKGRICDEFLSGKNSHCNLYSPTDLERFGYKINYIPK</sequence>
<dbReference type="SUPFAM" id="SSF52096">
    <property type="entry name" value="ClpP/crotonase"/>
    <property type="match status" value="1"/>
</dbReference>
<dbReference type="InterPro" id="IPR029045">
    <property type="entry name" value="ClpP/crotonase-like_dom_sf"/>
</dbReference>
<organism evidence="1">
    <name type="scientific">Hyperionvirus sp</name>
    <dbReference type="NCBI Taxonomy" id="2487770"/>
    <lineage>
        <taxon>Viruses</taxon>
        <taxon>Varidnaviria</taxon>
        <taxon>Bamfordvirae</taxon>
        <taxon>Nucleocytoviricota</taxon>
        <taxon>Megaviricetes</taxon>
        <taxon>Imitervirales</taxon>
        <taxon>Mimiviridae</taxon>
        <taxon>Klosneuvirinae</taxon>
    </lineage>
</organism>
<dbReference type="Gene3D" id="3.90.226.10">
    <property type="entry name" value="2-enoyl-CoA Hydratase, Chain A, domain 1"/>
    <property type="match status" value="1"/>
</dbReference>
<evidence type="ECO:0008006" key="2">
    <source>
        <dbReference type="Google" id="ProtNLM"/>
    </source>
</evidence>
<proteinExistence type="predicted"/>
<accession>A0A3G5A5P7</accession>
<reference evidence="1" key="1">
    <citation type="submission" date="2018-10" db="EMBL/GenBank/DDBJ databases">
        <title>Hidden diversity of soil giant viruses.</title>
        <authorList>
            <person name="Schulz F."/>
            <person name="Alteio L."/>
            <person name="Goudeau D."/>
            <person name="Ryan E.M."/>
            <person name="Malmstrom R.R."/>
            <person name="Blanchard J."/>
            <person name="Woyke T."/>
        </authorList>
    </citation>
    <scope>NUCLEOTIDE SEQUENCE</scope>
    <source>
        <strain evidence="1">HYV1</strain>
    </source>
</reference>
<evidence type="ECO:0000313" key="1">
    <source>
        <dbReference type="EMBL" id="AYV82566.1"/>
    </source>
</evidence>
<name>A0A3G5A5P7_9VIRU</name>
<dbReference type="EMBL" id="MK072383">
    <property type="protein sequence ID" value="AYV82566.1"/>
    <property type="molecule type" value="Genomic_DNA"/>
</dbReference>